<feature type="region of interest" description="Disordered" evidence="1">
    <location>
        <begin position="288"/>
        <end position="320"/>
    </location>
</feature>
<protein>
    <submittedName>
        <fullName evidence="2">Uncharacterized protein</fullName>
    </submittedName>
</protein>
<evidence type="ECO:0000313" key="3">
    <source>
        <dbReference type="Proteomes" id="UP000515908"/>
    </source>
</evidence>
<feature type="region of interest" description="Disordered" evidence="1">
    <location>
        <begin position="480"/>
        <end position="499"/>
    </location>
</feature>
<evidence type="ECO:0000313" key="2">
    <source>
        <dbReference type="EMBL" id="CAD2215082.1"/>
    </source>
</evidence>
<evidence type="ECO:0000256" key="1">
    <source>
        <dbReference type="SAM" id="MobiDB-lite"/>
    </source>
</evidence>
<dbReference type="AlphaFoldDB" id="A0A7G2CAN0"/>
<gene>
    <name evidence="2" type="ORF">ADEAN_000253500</name>
</gene>
<dbReference type="Proteomes" id="UP000515908">
    <property type="component" value="Chromosome 04"/>
</dbReference>
<accession>A0A7G2CAN0</accession>
<feature type="compositionally biased region" description="Basic and acidic residues" evidence="1">
    <location>
        <begin position="296"/>
        <end position="320"/>
    </location>
</feature>
<reference evidence="2 3" key="1">
    <citation type="submission" date="2020-08" db="EMBL/GenBank/DDBJ databases">
        <authorList>
            <person name="Newling K."/>
            <person name="Davey J."/>
            <person name="Forrester S."/>
        </authorList>
    </citation>
    <scope>NUCLEOTIDE SEQUENCE [LARGE SCALE GENOMIC DNA]</scope>
    <source>
        <strain evidence="3">Crithidia deanei Carvalho (ATCC PRA-265)</strain>
    </source>
</reference>
<dbReference type="EMBL" id="LR877148">
    <property type="protein sequence ID" value="CAD2215082.1"/>
    <property type="molecule type" value="Genomic_DNA"/>
</dbReference>
<feature type="region of interest" description="Disordered" evidence="1">
    <location>
        <begin position="1"/>
        <end position="21"/>
    </location>
</feature>
<dbReference type="VEuPathDB" id="TriTrypDB:ADEAN_000253500"/>
<name>A0A7G2CAN0_9TRYP</name>
<keyword evidence="3" id="KW-1185">Reference proteome</keyword>
<proteinExistence type="predicted"/>
<sequence length="534" mass="62502">MKLKPTLAQKQPDRGSSLSYAEANRNSGRSLVLPQSHSVARIPVEKCVQPTSVETDFSILYANHFQLLNGIVATTHHRNDHHPDLYYFGSENSFLEHKMNVFYEHIYEKCITEKAGDAMVYSFDTGALGLLQRLDNMLSYLEGKMSCAGQLQPYGAPSQSVLRLPEREENLHEVSSSSYHRPQSKLVLSYTHHDHRRDSLVCTSDLTNASAADPITLQCVLHHARLDYADLRLLRCQVEEGLLRSALQSEWGLSWHHHSHHMRQALHQEEERKKEMHAASHAGTLAQQVHQLRQALGEREAEAQALREERETSRHNTEELYERFRNNLEDMKEKLNATEREKKEMFRELQELEARVKLSDVGRRQQVSQECQTALYLTSLMEVVQRNRIEKEEQSTWIDLWQYKTQLYARQLQFNQTSQHKMAFRLLMQLEVAERENIYKEEVFWRRDFFYLYTDYQREIQSDRWKSKLSFLNRPPVTALPETTVPDRETDLHSTPAPLIVEPTGQRTARAFKKNTPTRRQWPLLDESHDVSFH</sequence>
<organism evidence="2 3">
    <name type="scientific">Angomonas deanei</name>
    <dbReference type="NCBI Taxonomy" id="59799"/>
    <lineage>
        <taxon>Eukaryota</taxon>
        <taxon>Discoba</taxon>
        <taxon>Euglenozoa</taxon>
        <taxon>Kinetoplastea</taxon>
        <taxon>Metakinetoplastina</taxon>
        <taxon>Trypanosomatida</taxon>
        <taxon>Trypanosomatidae</taxon>
        <taxon>Strigomonadinae</taxon>
        <taxon>Angomonas</taxon>
    </lineage>
</organism>